<dbReference type="CDD" id="cd17246">
    <property type="entry name" value="RMtype1_S_SonII-TRD2-CR2_like"/>
    <property type="match status" value="1"/>
</dbReference>
<dbReference type="InterPro" id="IPR000055">
    <property type="entry name" value="Restrct_endonuc_typeI_TRD"/>
</dbReference>
<dbReference type="InterPro" id="IPR044946">
    <property type="entry name" value="Restrct_endonuc_typeI_TRD_sf"/>
</dbReference>
<reference evidence="6 8" key="2">
    <citation type="submission" date="2019-03" db="EMBL/GenBank/DDBJ databases">
        <title>Genomic Encyclopedia of Type Strains, Phase IV (KMG-IV): sequencing the most valuable type-strain genomes for metagenomic binning, comparative biology and taxonomic classification.</title>
        <authorList>
            <person name="Goeker M."/>
        </authorList>
    </citation>
    <scope>NUCLEOTIDE SEQUENCE [LARGE SCALE GENOMIC DNA]</scope>
    <source>
        <strain evidence="6 8">DSM 3764</strain>
    </source>
</reference>
<dbReference type="RefSeq" id="WP_115228881.1">
    <property type="nucleotide sequence ID" value="NZ_CAWOLO010000023.1"/>
</dbReference>
<evidence type="ECO:0000313" key="6">
    <source>
        <dbReference type="EMBL" id="TCU81334.1"/>
    </source>
</evidence>
<reference evidence="5 7" key="1">
    <citation type="submission" date="2018-06" db="EMBL/GenBank/DDBJ databases">
        <authorList>
            <consortium name="Pathogen Informatics"/>
            <person name="Doyle S."/>
        </authorList>
    </citation>
    <scope>NUCLEOTIDE SEQUENCE [LARGE SCALE GENOMIC DNA]</scope>
    <source>
        <strain evidence="5 7">NCTC11159</strain>
    </source>
</reference>
<evidence type="ECO:0000256" key="1">
    <source>
        <dbReference type="ARBA" id="ARBA00010923"/>
    </source>
</evidence>
<keyword evidence="2" id="KW-0680">Restriction system</keyword>
<evidence type="ECO:0000256" key="2">
    <source>
        <dbReference type="ARBA" id="ARBA00022747"/>
    </source>
</evidence>
<dbReference type="CDD" id="cd17285">
    <property type="entry name" value="RMtype1_S_Csp16704I_TRD2-CR2_like"/>
    <property type="match status" value="1"/>
</dbReference>
<dbReference type="Gene3D" id="3.90.220.20">
    <property type="entry name" value="DNA methylase specificity domains"/>
    <property type="match status" value="2"/>
</dbReference>
<protein>
    <submittedName>
        <fullName evidence="5">Type I restriction enzyme EcoKI specificity protein</fullName>
    </submittedName>
    <submittedName>
        <fullName evidence="6">Type I restriction enzyme S subunit</fullName>
    </submittedName>
</protein>
<dbReference type="GO" id="GO:0009307">
    <property type="term" value="P:DNA restriction-modification system"/>
    <property type="evidence" value="ECO:0007669"/>
    <property type="project" value="UniProtKB-KW"/>
</dbReference>
<accession>A0A377SV38</accession>
<keyword evidence="8" id="KW-1185">Reference proteome</keyword>
<evidence type="ECO:0000313" key="7">
    <source>
        <dbReference type="Proteomes" id="UP000255108"/>
    </source>
</evidence>
<dbReference type="SUPFAM" id="SSF116734">
    <property type="entry name" value="DNA methylase specificity domain"/>
    <property type="match status" value="2"/>
</dbReference>
<comment type="similarity">
    <text evidence="1">Belongs to the type-I restriction system S methylase family.</text>
</comment>
<dbReference type="OrthoDB" id="5298944at2"/>
<dbReference type="PANTHER" id="PTHR30408">
    <property type="entry name" value="TYPE-1 RESTRICTION ENZYME ECOKI SPECIFICITY PROTEIN"/>
    <property type="match status" value="1"/>
</dbReference>
<feature type="domain" description="Type I restriction modification DNA specificity" evidence="4">
    <location>
        <begin position="254"/>
        <end position="401"/>
    </location>
</feature>
<evidence type="ECO:0000256" key="3">
    <source>
        <dbReference type="ARBA" id="ARBA00023125"/>
    </source>
</evidence>
<dbReference type="EMBL" id="UGHR01000003">
    <property type="protein sequence ID" value="STR45190.1"/>
    <property type="molecule type" value="Genomic_DNA"/>
</dbReference>
<dbReference type="REBASE" id="431258">
    <property type="entry name" value="S.Ifl11159II"/>
</dbReference>
<proteinExistence type="inferred from homology"/>
<dbReference type="Gene3D" id="1.10.287.1120">
    <property type="entry name" value="Bipartite methylase S protein"/>
    <property type="match status" value="1"/>
</dbReference>
<dbReference type="EMBL" id="SMBT01000023">
    <property type="protein sequence ID" value="TCU81334.1"/>
    <property type="molecule type" value="Genomic_DNA"/>
</dbReference>
<name>A0A377SV38_9NEIS</name>
<dbReference type="Proteomes" id="UP000255108">
    <property type="component" value="Unassembled WGS sequence"/>
</dbReference>
<keyword evidence="3" id="KW-0238">DNA-binding</keyword>
<feature type="domain" description="Type I restriction modification DNA specificity" evidence="4">
    <location>
        <begin position="18"/>
        <end position="188"/>
    </location>
</feature>
<dbReference type="Proteomes" id="UP000295794">
    <property type="component" value="Unassembled WGS sequence"/>
</dbReference>
<evidence type="ECO:0000313" key="5">
    <source>
        <dbReference type="EMBL" id="STR45190.1"/>
    </source>
</evidence>
<dbReference type="PANTHER" id="PTHR30408:SF12">
    <property type="entry name" value="TYPE I RESTRICTION ENZYME MJAVIII SPECIFICITY SUBUNIT"/>
    <property type="match status" value="1"/>
</dbReference>
<evidence type="ECO:0000313" key="8">
    <source>
        <dbReference type="Proteomes" id="UP000295794"/>
    </source>
</evidence>
<evidence type="ECO:0000259" key="4">
    <source>
        <dbReference type="Pfam" id="PF01420"/>
    </source>
</evidence>
<sequence>MSVVGKEGYKETAIGWIPEDWRALTLGESVETIVGGGTPSKEVAEYWNGDIPWASVKDFVGTRLSKTVDYISAAAVKASATRIVPAGTLITPTRMALGKVAFFNCDVAINQDLKAIFPKSDLSKKYLFYWFQANAELIEAAGTGSTVKGIRLEVLRDFVIRLPTLPEQEKIAAILGTVDDKLDVIARQIDATNTLKRGLMQTLFSQGVGTQDANGQWHPHTEFQQTELGEIPACWTVYPLEVLSETVTVGIATSTTEYYVPDGIPLIRNQNIKEDYLDASELLYISEEFDAKNKNKRVKAGDILTVRTGYPGVSCVVPAGMGNVQTFTTLITRPKHGLVNANFVSRYFNSPLGKELMLHQSAGGAQQNINAGNLKKLLVPTPPMAEQNVIADILESADAKLNVLGTKQTHYQTLKRGLMQKLLTGEWRVKVA</sequence>
<dbReference type="Pfam" id="PF01420">
    <property type="entry name" value="Methylase_S"/>
    <property type="match status" value="2"/>
</dbReference>
<dbReference type="InterPro" id="IPR052021">
    <property type="entry name" value="Type-I_RS_S_subunit"/>
</dbReference>
<organism evidence="5 7">
    <name type="scientific">Iodobacter fluviatilis</name>
    <dbReference type="NCBI Taxonomy" id="537"/>
    <lineage>
        <taxon>Bacteria</taxon>
        <taxon>Pseudomonadati</taxon>
        <taxon>Pseudomonadota</taxon>
        <taxon>Betaproteobacteria</taxon>
        <taxon>Neisseriales</taxon>
        <taxon>Chitinibacteraceae</taxon>
        <taxon>Iodobacter</taxon>
    </lineage>
</organism>
<gene>
    <name evidence="5" type="primary">hsdS</name>
    <name evidence="6" type="ORF">EV682_12347</name>
    <name evidence="5" type="ORF">NCTC11159_03739</name>
</gene>
<dbReference type="AlphaFoldDB" id="A0A377SV38"/>
<dbReference type="GO" id="GO:0003677">
    <property type="term" value="F:DNA binding"/>
    <property type="evidence" value="ECO:0007669"/>
    <property type="project" value="UniProtKB-KW"/>
</dbReference>